<protein>
    <recommendedName>
        <fullName evidence="3">ubiquitinyl hydrolase 1</fullName>
        <ecNumber evidence="3">3.4.19.12</ecNumber>
    </recommendedName>
</protein>
<organism evidence="10">
    <name type="scientific">Cladocopium goreaui</name>
    <dbReference type="NCBI Taxonomy" id="2562237"/>
    <lineage>
        <taxon>Eukaryota</taxon>
        <taxon>Sar</taxon>
        <taxon>Alveolata</taxon>
        <taxon>Dinophyceae</taxon>
        <taxon>Suessiales</taxon>
        <taxon>Symbiodiniaceae</taxon>
        <taxon>Cladocopium</taxon>
    </lineage>
</organism>
<dbReference type="GO" id="GO:0006508">
    <property type="term" value="P:proteolysis"/>
    <property type="evidence" value="ECO:0007669"/>
    <property type="project" value="UniProtKB-KW"/>
</dbReference>
<reference evidence="10" key="1">
    <citation type="submission" date="2022-10" db="EMBL/GenBank/DDBJ databases">
        <authorList>
            <person name="Chen Y."/>
            <person name="Dougan E. K."/>
            <person name="Chan C."/>
            <person name="Rhodes N."/>
            <person name="Thang M."/>
        </authorList>
    </citation>
    <scope>NUCLEOTIDE SEQUENCE</scope>
</reference>
<proteinExistence type="inferred from homology"/>
<feature type="non-terminal residue" evidence="10">
    <location>
        <position position="1297"/>
    </location>
</feature>
<keyword evidence="6" id="KW-0378">Hydrolase</keyword>
<comment type="similarity">
    <text evidence="2">Belongs to the peptidase C19 family.</text>
</comment>
<dbReference type="GO" id="GO:0005634">
    <property type="term" value="C:nucleus"/>
    <property type="evidence" value="ECO:0007669"/>
    <property type="project" value="TreeGrafter"/>
</dbReference>
<keyword evidence="8" id="KW-0472">Membrane</keyword>
<dbReference type="Pfam" id="PF00443">
    <property type="entry name" value="UCH"/>
    <property type="match status" value="1"/>
</dbReference>
<dbReference type="EMBL" id="CAMXCT030001376">
    <property type="protein sequence ID" value="CAL4776809.1"/>
    <property type="molecule type" value="Genomic_DNA"/>
</dbReference>
<feature type="domain" description="Peptidase C19 ubiquitin carboxyl-terminal hydrolase" evidence="9">
    <location>
        <begin position="912"/>
        <end position="1007"/>
    </location>
</feature>
<dbReference type="Proteomes" id="UP001152797">
    <property type="component" value="Unassembled WGS sequence"/>
</dbReference>
<dbReference type="EMBL" id="CAMXCT010001376">
    <property type="protein sequence ID" value="CAI3989497.1"/>
    <property type="molecule type" value="Genomic_DNA"/>
</dbReference>
<comment type="catalytic activity">
    <reaction evidence="1">
        <text>Thiol-dependent hydrolysis of ester, thioester, amide, peptide and isopeptide bonds formed by the C-terminal Gly of ubiquitin (a 76-residue protein attached to proteins as an intracellular targeting signal).</text>
        <dbReference type="EC" id="3.4.19.12"/>
    </reaction>
</comment>
<evidence type="ECO:0000256" key="3">
    <source>
        <dbReference type="ARBA" id="ARBA00012759"/>
    </source>
</evidence>
<evidence type="ECO:0000256" key="5">
    <source>
        <dbReference type="ARBA" id="ARBA00022786"/>
    </source>
</evidence>
<keyword evidence="12" id="KW-1185">Reference proteome</keyword>
<dbReference type="SUPFAM" id="SSF54001">
    <property type="entry name" value="Cysteine proteinases"/>
    <property type="match status" value="1"/>
</dbReference>
<evidence type="ECO:0000313" key="11">
    <source>
        <dbReference type="EMBL" id="CAL1142872.1"/>
    </source>
</evidence>
<dbReference type="GO" id="GO:0005829">
    <property type="term" value="C:cytosol"/>
    <property type="evidence" value="ECO:0007669"/>
    <property type="project" value="TreeGrafter"/>
</dbReference>
<evidence type="ECO:0000313" key="12">
    <source>
        <dbReference type="Proteomes" id="UP001152797"/>
    </source>
</evidence>
<accession>A0A9P1FX63</accession>
<evidence type="ECO:0000313" key="10">
    <source>
        <dbReference type="EMBL" id="CAI3989497.1"/>
    </source>
</evidence>
<dbReference type="PANTHER" id="PTHR24006">
    <property type="entry name" value="UBIQUITIN CARBOXYL-TERMINAL HYDROLASE"/>
    <property type="match status" value="1"/>
</dbReference>
<dbReference type="GO" id="GO:0004843">
    <property type="term" value="F:cysteine-type deubiquitinase activity"/>
    <property type="evidence" value="ECO:0007669"/>
    <property type="project" value="UniProtKB-EC"/>
</dbReference>
<keyword evidence="8" id="KW-0812">Transmembrane</keyword>
<gene>
    <name evidence="10" type="ORF">C1SCF055_LOCUS16570</name>
</gene>
<dbReference type="EMBL" id="CAMXCT020001376">
    <property type="protein sequence ID" value="CAL1142872.1"/>
    <property type="molecule type" value="Genomic_DNA"/>
</dbReference>
<evidence type="ECO:0000256" key="1">
    <source>
        <dbReference type="ARBA" id="ARBA00000707"/>
    </source>
</evidence>
<dbReference type="GO" id="GO:0016579">
    <property type="term" value="P:protein deubiquitination"/>
    <property type="evidence" value="ECO:0007669"/>
    <property type="project" value="InterPro"/>
</dbReference>
<dbReference type="InterPro" id="IPR018200">
    <property type="entry name" value="USP_CS"/>
</dbReference>
<evidence type="ECO:0000259" key="9">
    <source>
        <dbReference type="Pfam" id="PF00443"/>
    </source>
</evidence>
<reference evidence="11" key="2">
    <citation type="submission" date="2024-04" db="EMBL/GenBank/DDBJ databases">
        <authorList>
            <person name="Chen Y."/>
            <person name="Shah S."/>
            <person name="Dougan E. K."/>
            <person name="Thang M."/>
            <person name="Chan C."/>
        </authorList>
    </citation>
    <scope>NUCLEOTIDE SEQUENCE [LARGE SCALE GENOMIC DNA]</scope>
</reference>
<keyword evidence="4" id="KW-0645">Protease</keyword>
<keyword evidence="8" id="KW-1133">Transmembrane helix</keyword>
<sequence>AVEYLRQVLDEPWHGQKLLSCGPQKLGPHNPMHEFNEDLVFANYSYLSSGPPIDIPRTEVRGITIKQLSRLLDFVEERASTWCEVHQCSPHYRQPLSFKDFNMYHAHYWVIHPATASPLYCSYVELVASEAASQRPLWFASYVWAAPLHKFMACLRHQVSLRELPAHTAYWVEVYAYNHHRLEEEICDNPRKTSFCRALKLCTGLLLILDQDPLSRIWTCFEVSLAVEERNMSLAVEKRNKGKSGKHFLLDVAAMDRHGEAHLITDGLAGAEERMDGALGFLFKGQREAKFPREIMHKAAHVDVACADATKHDDKIRILNSLRCPRAKTRDLLNEPPYEDPSFDAVGNAMREKLEETERLSSVANDLSFLLGENQKKTDGVEKLVQDMDEELWNEQDDTVQKFLPEFDLFEWSKDRVEQKVQEIRALHSKHAGVSMAYLLQDFVHLAQQRSQEVDPTFLRLKEVFWLCKDKVGQDLYCPRDGKLGRALVDLLPPKHRQRQNYFMSWSWQYSVGQEASASLSQKISLGDKGIAEVTRSLCEVNVANAEAYDPRDEKKVKDTIQESVGFQEVNRHVKSAMAQWIGGVIRDKFEKLVNETGEECEVLVFVFVVATGGRAQLRLSNAVQRRHDGKTFNGPLRATEVAANEDARQMEEAAAVSSERLQEVFDRLSGSLSAPAVTSVPAVTQNGSNWRARVKGSRATVSGPTRQSKAAAEEDARLLQQAQQISSAELQKVADRLQKEAADVRSVATVTKHGAGWRARVQGAHQVYGPTRQSKAAADVDASQFQAALQLSAKELQSVAQRLLQEAADVVVRSSREAGFDEVVLAEMRDALGLRRPQKRARLRAKNAADDFDPEVASKSVQLLVTAFQDVEALAPRSQGAWMVKLGFHTRLDYGSRPAWTSGLERGTAHAGLKNLGNSCWLNAVLQCFRWTRPLYNAFTARLMECEESILGSLVQDVLEKLASNDWDYVAPFALLNQLYATYQRRFRPGESADAAEACRLLLDRCVYGSCIVHLLSTSIAMARRGVTLTELTREHFAACRPSSDVVILEVAPVDGGRMNWSQLLVAPPSGEAPPAGSDCLCRLPRLLQETVAPVADAPVARAVEAPAGTARTAGSRLGRFAAALQRKRRADMVVFPRPRLSQLVPSHGPDIVLKLITSNDPPPVNIRVVIGKAAATSVQLRDVDLRCPDSPLANHLRQRFYEMPQCNVKLGKRTLSEFRADKSTSTYYLHVLVSSDGQRVSHGPTMSQRVYVLGSKSFDPMWEEAYADASRTDTYLNVYVPFLYVIIVGFVAVGQ</sequence>
<evidence type="ECO:0000256" key="4">
    <source>
        <dbReference type="ARBA" id="ARBA00022670"/>
    </source>
</evidence>
<dbReference type="InterPro" id="IPR038765">
    <property type="entry name" value="Papain-like_cys_pep_sf"/>
</dbReference>
<dbReference type="PROSITE" id="PS00972">
    <property type="entry name" value="USP_1"/>
    <property type="match status" value="1"/>
</dbReference>
<feature type="transmembrane region" description="Helical" evidence="8">
    <location>
        <begin position="1277"/>
        <end position="1295"/>
    </location>
</feature>
<dbReference type="EC" id="3.4.19.12" evidence="3"/>
<dbReference type="Gene3D" id="3.90.70.10">
    <property type="entry name" value="Cysteine proteinases"/>
    <property type="match status" value="1"/>
</dbReference>
<comment type="caution">
    <text evidence="10">The sequence shown here is derived from an EMBL/GenBank/DDBJ whole genome shotgun (WGS) entry which is preliminary data.</text>
</comment>
<keyword evidence="7" id="KW-0788">Thiol protease</keyword>
<evidence type="ECO:0000256" key="7">
    <source>
        <dbReference type="ARBA" id="ARBA00022807"/>
    </source>
</evidence>
<evidence type="ECO:0000256" key="2">
    <source>
        <dbReference type="ARBA" id="ARBA00009085"/>
    </source>
</evidence>
<dbReference type="InterPro" id="IPR050164">
    <property type="entry name" value="Peptidase_C19"/>
</dbReference>
<keyword evidence="5" id="KW-0833">Ubl conjugation pathway</keyword>
<dbReference type="PANTHER" id="PTHR24006:SF758">
    <property type="entry name" value="UBIQUITIN CARBOXYL-TERMINAL HYDROLASE 36"/>
    <property type="match status" value="1"/>
</dbReference>
<name>A0A9P1FX63_9DINO</name>
<evidence type="ECO:0000256" key="6">
    <source>
        <dbReference type="ARBA" id="ARBA00022801"/>
    </source>
</evidence>
<feature type="non-terminal residue" evidence="10">
    <location>
        <position position="1"/>
    </location>
</feature>
<evidence type="ECO:0000256" key="8">
    <source>
        <dbReference type="SAM" id="Phobius"/>
    </source>
</evidence>
<dbReference type="InterPro" id="IPR001394">
    <property type="entry name" value="Peptidase_C19_UCH"/>
</dbReference>
<dbReference type="OrthoDB" id="443886at2759"/>